<accession>A0A6J4JRW2</accession>
<dbReference type="InterPro" id="IPR029044">
    <property type="entry name" value="Nucleotide-diphossugar_trans"/>
</dbReference>
<dbReference type="InterPro" id="IPR050587">
    <property type="entry name" value="GNT1/Glycosyltrans_8"/>
</dbReference>
<evidence type="ECO:0000313" key="1">
    <source>
        <dbReference type="EMBL" id="CAA9285525.1"/>
    </source>
</evidence>
<dbReference type="AlphaFoldDB" id="A0A6J4JRW2"/>
<dbReference type="SUPFAM" id="SSF53448">
    <property type="entry name" value="Nucleotide-diphospho-sugar transferases"/>
    <property type="match status" value="1"/>
</dbReference>
<evidence type="ECO:0008006" key="2">
    <source>
        <dbReference type="Google" id="ProtNLM"/>
    </source>
</evidence>
<protein>
    <recommendedName>
        <fullName evidence="2">Glycosyltransferase family 8 protein</fullName>
    </recommendedName>
</protein>
<organism evidence="1">
    <name type="scientific">uncultured Cytophagales bacterium</name>
    <dbReference type="NCBI Taxonomy" id="158755"/>
    <lineage>
        <taxon>Bacteria</taxon>
        <taxon>Pseudomonadati</taxon>
        <taxon>Bacteroidota</taxon>
        <taxon>Sphingobacteriia</taxon>
        <taxon>Sphingobacteriales</taxon>
        <taxon>environmental samples</taxon>
    </lineage>
</organism>
<sequence>MKSDACTYVTLLYDDTYLPGVIALHQSLKKVRSETGLMVLVAGERVNARTTDTLTALAIAFRQVKALRSPYADTPAVYKETFTKLRILELTEYRKIVYLDADTLVLHNIDELFGKEAWSAVNAGGMLPEHAGWVQLNSGVLVLEPDPSLADDMLRAQHRLPSTKGRGDQGFLQRYFPDWPSRSDLHLDHRYNLYAGHLDRYHELFGYDLTDEKTDRSVCLVHYWGPRKPWYAKAPGPSKGPLHTRAFQRWWQVFEEAEYVNSSYGVASVG</sequence>
<dbReference type="InterPro" id="IPR002495">
    <property type="entry name" value="Glyco_trans_8"/>
</dbReference>
<dbReference type="PANTHER" id="PTHR11183">
    <property type="entry name" value="GLYCOGENIN SUBFAMILY MEMBER"/>
    <property type="match status" value="1"/>
</dbReference>
<gene>
    <name evidence="1" type="ORF">AVDCRST_MAG56-4215</name>
</gene>
<name>A0A6J4JRW2_9SPHI</name>
<dbReference type="GO" id="GO:0016757">
    <property type="term" value="F:glycosyltransferase activity"/>
    <property type="evidence" value="ECO:0007669"/>
    <property type="project" value="InterPro"/>
</dbReference>
<dbReference type="Pfam" id="PF01501">
    <property type="entry name" value="Glyco_transf_8"/>
    <property type="match status" value="1"/>
</dbReference>
<reference evidence="1" key="1">
    <citation type="submission" date="2020-02" db="EMBL/GenBank/DDBJ databases">
        <authorList>
            <person name="Meier V. D."/>
        </authorList>
    </citation>
    <scope>NUCLEOTIDE SEQUENCE</scope>
    <source>
        <strain evidence="1">AVDCRST_MAG56</strain>
    </source>
</reference>
<proteinExistence type="predicted"/>
<dbReference type="Gene3D" id="3.90.550.10">
    <property type="entry name" value="Spore Coat Polysaccharide Biosynthesis Protein SpsA, Chain A"/>
    <property type="match status" value="1"/>
</dbReference>
<dbReference type="EMBL" id="CADCTQ010000345">
    <property type="protein sequence ID" value="CAA9285525.1"/>
    <property type="molecule type" value="Genomic_DNA"/>
</dbReference>